<evidence type="ECO:0000259" key="1">
    <source>
        <dbReference type="Pfam" id="PF10551"/>
    </source>
</evidence>
<gene>
    <name evidence="2" type="ORF">MEUPH1_LOCUS13875</name>
</gene>
<dbReference type="InterPro" id="IPR052579">
    <property type="entry name" value="Zinc_finger_SWIM"/>
</dbReference>
<comment type="caution">
    <text evidence="2">The sequence shown here is derived from an EMBL/GenBank/DDBJ whole genome shotgun (WGS) entry which is preliminary data.</text>
</comment>
<sequence length="177" mass="20948">MESKTQEAYQKVINHFKTIFPNIQPSVIMTDFEIGLKNAFSNLYPNATLLSCWFHFVQSLWKNIKRLRYTEYIKNNETAKMCIKMVMVIALLPINEIELGFQDITNHARLNNVDLTRFFNYFTNHWLIRTGPNSFSVYNQPRRINNNIESFHGRMKDKLQVCHPNLWKMLGHLSDCS</sequence>
<keyword evidence="3" id="KW-1185">Reference proteome</keyword>
<dbReference type="Pfam" id="PF10551">
    <property type="entry name" value="MULE"/>
    <property type="match status" value="1"/>
</dbReference>
<dbReference type="PANTHER" id="PTHR31569">
    <property type="entry name" value="SWIM-TYPE DOMAIN-CONTAINING PROTEIN"/>
    <property type="match status" value="1"/>
</dbReference>
<proteinExistence type="predicted"/>
<protein>
    <recommendedName>
        <fullName evidence="1">MULE transposase domain-containing protein</fullName>
    </recommendedName>
</protein>
<evidence type="ECO:0000313" key="2">
    <source>
        <dbReference type="EMBL" id="CAI6358349.1"/>
    </source>
</evidence>
<dbReference type="Proteomes" id="UP001160148">
    <property type="component" value="Unassembled WGS sequence"/>
</dbReference>
<feature type="domain" description="MULE transposase" evidence="1">
    <location>
        <begin position="1"/>
        <end position="58"/>
    </location>
</feature>
<evidence type="ECO:0000313" key="3">
    <source>
        <dbReference type="Proteomes" id="UP001160148"/>
    </source>
</evidence>
<dbReference type="PANTHER" id="PTHR31569:SF4">
    <property type="entry name" value="SWIM-TYPE DOMAIN-CONTAINING PROTEIN"/>
    <property type="match status" value="1"/>
</dbReference>
<name>A0AAV0WQR5_9HEMI</name>
<accession>A0AAV0WQR5</accession>
<dbReference type="EMBL" id="CARXXK010000002">
    <property type="protein sequence ID" value="CAI6358349.1"/>
    <property type="molecule type" value="Genomic_DNA"/>
</dbReference>
<organism evidence="2 3">
    <name type="scientific">Macrosiphum euphorbiae</name>
    <name type="common">potato aphid</name>
    <dbReference type="NCBI Taxonomy" id="13131"/>
    <lineage>
        <taxon>Eukaryota</taxon>
        <taxon>Metazoa</taxon>
        <taxon>Ecdysozoa</taxon>
        <taxon>Arthropoda</taxon>
        <taxon>Hexapoda</taxon>
        <taxon>Insecta</taxon>
        <taxon>Pterygota</taxon>
        <taxon>Neoptera</taxon>
        <taxon>Paraneoptera</taxon>
        <taxon>Hemiptera</taxon>
        <taxon>Sternorrhyncha</taxon>
        <taxon>Aphidomorpha</taxon>
        <taxon>Aphidoidea</taxon>
        <taxon>Aphididae</taxon>
        <taxon>Macrosiphini</taxon>
        <taxon>Macrosiphum</taxon>
    </lineage>
</organism>
<dbReference type="AlphaFoldDB" id="A0AAV0WQR5"/>
<dbReference type="InterPro" id="IPR018289">
    <property type="entry name" value="MULE_transposase_dom"/>
</dbReference>
<reference evidence="2 3" key="1">
    <citation type="submission" date="2023-01" db="EMBL/GenBank/DDBJ databases">
        <authorList>
            <person name="Whitehead M."/>
        </authorList>
    </citation>
    <scope>NUCLEOTIDE SEQUENCE [LARGE SCALE GENOMIC DNA]</scope>
</reference>